<dbReference type="OrthoDB" id="7775224at2759"/>
<keyword evidence="7" id="KW-1185">Reference proteome</keyword>
<dbReference type="PANTHER" id="PTHR43806:SF11">
    <property type="entry name" value="CEREVISIN-RELATED"/>
    <property type="match status" value="1"/>
</dbReference>
<keyword evidence="2" id="KW-0378">Hydrolase</keyword>
<dbReference type="Proteomes" id="UP000708208">
    <property type="component" value="Unassembled WGS sequence"/>
</dbReference>
<dbReference type="GO" id="GO:0006508">
    <property type="term" value="P:proteolysis"/>
    <property type="evidence" value="ECO:0007669"/>
    <property type="project" value="UniProtKB-KW"/>
</dbReference>
<dbReference type="GO" id="GO:0004252">
    <property type="term" value="F:serine-type endopeptidase activity"/>
    <property type="evidence" value="ECO:0007669"/>
    <property type="project" value="TreeGrafter"/>
</dbReference>
<name>A0A8J2P5C0_9HEXA</name>
<reference evidence="6" key="1">
    <citation type="submission" date="2021-06" db="EMBL/GenBank/DDBJ databases">
        <authorList>
            <person name="Hodson N. C."/>
            <person name="Mongue J. A."/>
            <person name="Jaron S. K."/>
        </authorList>
    </citation>
    <scope>NUCLEOTIDE SEQUENCE</scope>
</reference>
<evidence type="ECO:0000256" key="4">
    <source>
        <dbReference type="PROSITE-ProRule" id="PRU01240"/>
    </source>
</evidence>
<dbReference type="AlphaFoldDB" id="A0A8J2P5C0"/>
<comment type="similarity">
    <text evidence="4">Belongs to the peptidase S8 family.</text>
</comment>
<evidence type="ECO:0000313" key="6">
    <source>
        <dbReference type="EMBL" id="CAG7724955.1"/>
    </source>
</evidence>
<comment type="caution">
    <text evidence="4">Lacks conserved residue(s) required for the propagation of feature annotation.</text>
</comment>
<dbReference type="PROSITE" id="PS51892">
    <property type="entry name" value="SUBTILASE"/>
    <property type="match status" value="1"/>
</dbReference>
<proteinExistence type="inferred from homology"/>
<comment type="caution">
    <text evidence="6">The sequence shown here is derived from an EMBL/GenBank/DDBJ whole genome shotgun (WGS) entry which is preliminary data.</text>
</comment>
<evidence type="ECO:0000313" key="7">
    <source>
        <dbReference type="Proteomes" id="UP000708208"/>
    </source>
</evidence>
<evidence type="ECO:0000256" key="3">
    <source>
        <dbReference type="ARBA" id="ARBA00022825"/>
    </source>
</evidence>
<dbReference type="PROSITE" id="PS00138">
    <property type="entry name" value="SUBTILASE_SER"/>
    <property type="match status" value="1"/>
</dbReference>
<evidence type="ECO:0000256" key="2">
    <source>
        <dbReference type="ARBA" id="ARBA00022801"/>
    </source>
</evidence>
<dbReference type="PANTHER" id="PTHR43806">
    <property type="entry name" value="PEPTIDASE S8"/>
    <property type="match status" value="1"/>
</dbReference>
<dbReference type="Pfam" id="PF00082">
    <property type="entry name" value="Peptidase_S8"/>
    <property type="match status" value="1"/>
</dbReference>
<evidence type="ECO:0000256" key="1">
    <source>
        <dbReference type="ARBA" id="ARBA00022670"/>
    </source>
</evidence>
<dbReference type="InterPro" id="IPR050131">
    <property type="entry name" value="Peptidase_S8_subtilisin-like"/>
</dbReference>
<sequence>MVSNFSSRGPSRRYEGFKPDVAAPGVDITSAATNSEVHYKTWSGTSMAAPHVAGVVALLKSKYPGLTVEQARDIVRQGVKGMVPVGENCQVDDSTYPNNQVGYGRIYAPACLEALKKITSPAWNVTARGESLGFILLAILFAYITVSV</sequence>
<dbReference type="EMBL" id="CAJVCH010115609">
    <property type="protein sequence ID" value="CAG7724955.1"/>
    <property type="molecule type" value="Genomic_DNA"/>
</dbReference>
<evidence type="ECO:0000259" key="5">
    <source>
        <dbReference type="Pfam" id="PF00082"/>
    </source>
</evidence>
<feature type="domain" description="Peptidase S8/S53" evidence="5">
    <location>
        <begin position="2"/>
        <end position="104"/>
    </location>
</feature>
<dbReference type="InterPro" id="IPR000209">
    <property type="entry name" value="Peptidase_S8/S53_dom"/>
</dbReference>
<organism evidence="6 7">
    <name type="scientific">Allacma fusca</name>
    <dbReference type="NCBI Taxonomy" id="39272"/>
    <lineage>
        <taxon>Eukaryota</taxon>
        <taxon>Metazoa</taxon>
        <taxon>Ecdysozoa</taxon>
        <taxon>Arthropoda</taxon>
        <taxon>Hexapoda</taxon>
        <taxon>Collembola</taxon>
        <taxon>Symphypleona</taxon>
        <taxon>Sminthuridae</taxon>
        <taxon>Allacma</taxon>
    </lineage>
</organism>
<accession>A0A8J2P5C0</accession>
<keyword evidence="1" id="KW-0645">Protease</keyword>
<keyword evidence="3" id="KW-0720">Serine protease</keyword>
<protein>
    <recommendedName>
        <fullName evidence="5">Peptidase S8/S53 domain-containing protein</fullName>
    </recommendedName>
</protein>
<dbReference type="InterPro" id="IPR023828">
    <property type="entry name" value="Peptidase_S8_Ser-AS"/>
</dbReference>
<gene>
    <name evidence="6" type="ORF">AFUS01_LOCUS13942</name>
</gene>